<feature type="domain" description="Peptidase C14 caspase" evidence="2">
    <location>
        <begin position="13"/>
        <end position="287"/>
    </location>
</feature>
<dbReference type="Pfam" id="PF00656">
    <property type="entry name" value="Peptidase_C14"/>
    <property type="match status" value="1"/>
</dbReference>
<comment type="similarity">
    <text evidence="1">Belongs to the peptidase C14B family.</text>
</comment>
<evidence type="ECO:0000313" key="4">
    <source>
        <dbReference type="Proteomes" id="UP000799423"/>
    </source>
</evidence>
<gene>
    <name evidence="3" type="ORF">T440DRAFT_547062</name>
</gene>
<keyword evidence="4" id="KW-1185">Reference proteome</keyword>
<dbReference type="EMBL" id="MU006363">
    <property type="protein sequence ID" value="KAF2844810.1"/>
    <property type="molecule type" value="Genomic_DNA"/>
</dbReference>
<evidence type="ECO:0000256" key="1">
    <source>
        <dbReference type="ARBA" id="ARBA00009005"/>
    </source>
</evidence>
<sequence length="671" mass="75087">MAANLVASPRCSQWAVIIGMNYYPTNEERCLRGCVLDAEKVDQYLRDVLTDSLDATVFTASTPPSHSDPPLEDPIFWPTYERVTRRLDLIIAKAKSGDCVYIHYSGHGARIPRQKQLECALPLLDCNGQNIQYLRLGTLAKKMDKMVENGVFVTLVLDCCFSGGMTRASHDLGVNVRFIDYDPAADLDAPTKLETRFESVYDPFRDASAEITQWLVSPKGYMVLAACSPEERAFEIEIGGKRQGAFTYFLLLALRKLHDTGIDITHHSLQEHLSTSLHTHWSKQTPMRYGKRDFKLFGDSLLASSHCYVPIYKNDDGHLVLRAGEVHGVYKGDEYAAYPQAGVASLDFSSAGGAEKLRVSAVRVFESDLEVVACRAKLQVTTGWKAKALTSLAPRVTCIGIMPSVTPTNRSLVPGISRYLRLVTTPEPTEHRVEDSCTYHVCVNDAHEYEVVDALLEKVISIPTIPCNSKRAFDSLINVLQHIAQLKYFEGVENRTPSPDFLSAFSIESKLKPGDSNKIQVNHGGKWSLSLKNRSSKQLYVGIFNFRPSWEVKALTASTGFIVLPPRKDNVDGSRQLSITMTVPEEMRKMGRHECEDVVKVFVTSKATYFRMSLPTISITASDLKDECRDGDRLFDFLSGLTDSFRNESESAWATRNFLLQTTEERPSMMQ</sequence>
<dbReference type="PANTHER" id="PTHR48104">
    <property type="entry name" value="METACASPASE-4"/>
    <property type="match status" value="1"/>
</dbReference>
<dbReference type="GO" id="GO:0006508">
    <property type="term" value="P:proteolysis"/>
    <property type="evidence" value="ECO:0007669"/>
    <property type="project" value="InterPro"/>
</dbReference>
<name>A0A6A7ANI0_9PLEO</name>
<dbReference type="Proteomes" id="UP000799423">
    <property type="component" value="Unassembled WGS sequence"/>
</dbReference>
<accession>A0A6A7ANI0</accession>
<reference evidence="3" key="1">
    <citation type="submission" date="2020-01" db="EMBL/GenBank/DDBJ databases">
        <authorList>
            <consortium name="DOE Joint Genome Institute"/>
            <person name="Haridas S."/>
            <person name="Albert R."/>
            <person name="Binder M."/>
            <person name="Bloem J."/>
            <person name="Labutti K."/>
            <person name="Salamov A."/>
            <person name="Andreopoulos B."/>
            <person name="Baker S.E."/>
            <person name="Barry K."/>
            <person name="Bills G."/>
            <person name="Bluhm B.H."/>
            <person name="Cannon C."/>
            <person name="Castanera R."/>
            <person name="Culley D.E."/>
            <person name="Daum C."/>
            <person name="Ezra D."/>
            <person name="Gonzalez J.B."/>
            <person name="Henrissat B."/>
            <person name="Kuo A."/>
            <person name="Liang C."/>
            <person name="Lipzen A."/>
            <person name="Lutzoni F."/>
            <person name="Magnuson J."/>
            <person name="Mondo S."/>
            <person name="Nolan M."/>
            <person name="Ohm R."/>
            <person name="Pangilinan J."/>
            <person name="Park H.-J."/>
            <person name="Ramirez L."/>
            <person name="Alfaro M."/>
            <person name="Sun H."/>
            <person name="Tritt A."/>
            <person name="Yoshinaga Y."/>
            <person name="Zwiers L.-H."/>
            <person name="Turgeon B.G."/>
            <person name="Goodwin S.B."/>
            <person name="Spatafora J.W."/>
            <person name="Crous P.W."/>
            <person name="Grigoriev I.V."/>
        </authorList>
    </citation>
    <scope>NUCLEOTIDE SEQUENCE</scope>
    <source>
        <strain evidence="3">IPT5</strain>
    </source>
</reference>
<dbReference type="Gene3D" id="3.40.50.1460">
    <property type="match status" value="1"/>
</dbReference>
<dbReference type="GO" id="GO:0005737">
    <property type="term" value="C:cytoplasm"/>
    <property type="evidence" value="ECO:0007669"/>
    <property type="project" value="TreeGrafter"/>
</dbReference>
<dbReference type="InterPro" id="IPR011600">
    <property type="entry name" value="Pept_C14_caspase"/>
</dbReference>
<dbReference type="GO" id="GO:0004197">
    <property type="term" value="F:cysteine-type endopeptidase activity"/>
    <property type="evidence" value="ECO:0007669"/>
    <property type="project" value="InterPro"/>
</dbReference>
<dbReference type="AlphaFoldDB" id="A0A6A7ANI0"/>
<protein>
    <recommendedName>
        <fullName evidence="2">Peptidase C14 caspase domain-containing protein</fullName>
    </recommendedName>
</protein>
<dbReference type="OrthoDB" id="3223806at2759"/>
<organism evidence="3 4">
    <name type="scientific">Plenodomus tracheiphilus IPT5</name>
    <dbReference type="NCBI Taxonomy" id="1408161"/>
    <lineage>
        <taxon>Eukaryota</taxon>
        <taxon>Fungi</taxon>
        <taxon>Dikarya</taxon>
        <taxon>Ascomycota</taxon>
        <taxon>Pezizomycotina</taxon>
        <taxon>Dothideomycetes</taxon>
        <taxon>Pleosporomycetidae</taxon>
        <taxon>Pleosporales</taxon>
        <taxon>Pleosporineae</taxon>
        <taxon>Leptosphaeriaceae</taxon>
        <taxon>Plenodomus</taxon>
    </lineage>
</organism>
<proteinExistence type="inferred from homology"/>
<evidence type="ECO:0000259" key="2">
    <source>
        <dbReference type="Pfam" id="PF00656"/>
    </source>
</evidence>
<dbReference type="PANTHER" id="PTHR48104:SF30">
    <property type="entry name" value="METACASPASE-1"/>
    <property type="match status" value="1"/>
</dbReference>
<evidence type="ECO:0000313" key="3">
    <source>
        <dbReference type="EMBL" id="KAF2844810.1"/>
    </source>
</evidence>
<dbReference type="InterPro" id="IPR050452">
    <property type="entry name" value="Metacaspase"/>
</dbReference>